<accession>A0A8X6QX80</accession>
<evidence type="ECO:0000256" key="1">
    <source>
        <dbReference type="SAM" id="Phobius"/>
    </source>
</evidence>
<dbReference type="AlphaFoldDB" id="A0A8X6QX80"/>
<protein>
    <submittedName>
        <fullName evidence="2">Uncharacterized protein</fullName>
    </submittedName>
</protein>
<keyword evidence="1" id="KW-0472">Membrane</keyword>
<organism evidence="2 3">
    <name type="scientific">Nephila pilipes</name>
    <name type="common">Giant wood spider</name>
    <name type="synonym">Nephila maculata</name>
    <dbReference type="NCBI Taxonomy" id="299642"/>
    <lineage>
        <taxon>Eukaryota</taxon>
        <taxon>Metazoa</taxon>
        <taxon>Ecdysozoa</taxon>
        <taxon>Arthropoda</taxon>
        <taxon>Chelicerata</taxon>
        <taxon>Arachnida</taxon>
        <taxon>Araneae</taxon>
        <taxon>Araneomorphae</taxon>
        <taxon>Entelegynae</taxon>
        <taxon>Araneoidea</taxon>
        <taxon>Nephilidae</taxon>
        <taxon>Nephila</taxon>
    </lineage>
</organism>
<sequence>MSREQKSMEQEYSVLLHYFGKPREESKLVEVPKRNGLSNTTKKKANQLMGVIVPPLPKAARVTKFADGYDVPSSLCCMNQLSQILNNLMKNAGPGGSPMPRIDHDSLRVSGGSLLEAIHADVLTQDENKQYATKSFHTFGLIGGTLLLSVEMMWVW</sequence>
<name>A0A8X6QX80_NEPPI</name>
<proteinExistence type="predicted"/>
<comment type="caution">
    <text evidence="2">The sequence shown here is derived from an EMBL/GenBank/DDBJ whole genome shotgun (WGS) entry which is preliminary data.</text>
</comment>
<keyword evidence="1" id="KW-1133">Transmembrane helix</keyword>
<keyword evidence="3" id="KW-1185">Reference proteome</keyword>
<evidence type="ECO:0000313" key="3">
    <source>
        <dbReference type="Proteomes" id="UP000887013"/>
    </source>
</evidence>
<evidence type="ECO:0000313" key="2">
    <source>
        <dbReference type="EMBL" id="GFU44308.1"/>
    </source>
</evidence>
<feature type="transmembrane region" description="Helical" evidence="1">
    <location>
        <begin position="136"/>
        <end position="155"/>
    </location>
</feature>
<dbReference type="Proteomes" id="UP000887013">
    <property type="component" value="Unassembled WGS sequence"/>
</dbReference>
<dbReference type="EMBL" id="BMAW01085748">
    <property type="protein sequence ID" value="GFU44308.1"/>
    <property type="molecule type" value="Genomic_DNA"/>
</dbReference>
<gene>
    <name evidence="2" type="ORF">NPIL_610941</name>
</gene>
<reference evidence="2" key="1">
    <citation type="submission" date="2020-08" db="EMBL/GenBank/DDBJ databases">
        <title>Multicomponent nature underlies the extraordinary mechanical properties of spider dragline silk.</title>
        <authorList>
            <person name="Kono N."/>
            <person name="Nakamura H."/>
            <person name="Mori M."/>
            <person name="Yoshida Y."/>
            <person name="Ohtoshi R."/>
            <person name="Malay A.D."/>
            <person name="Moran D.A.P."/>
            <person name="Tomita M."/>
            <person name="Numata K."/>
            <person name="Arakawa K."/>
        </authorList>
    </citation>
    <scope>NUCLEOTIDE SEQUENCE</scope>
</reference>
<keyword evidence="1" id="KW-0812">Transmembrane</keyword>